<proteinExistence type="predicted"/>
<dbReference type="SUPFAM" id="SSF51735">
    <property type="entry name" value="NAD(P)-binding Rossmann-fold domains"/>
    <property type="match status" value="1"/>
</dbReference>
<gene>
    <name evidence="2" type="ORF">GCM10012275_58350</name>
</gene>
<comment type="caution">
    <text evidence="2">The sequence shown here is derived from an EMBL/GenBank/DDBJ whole genome shotgun (WGS) entry which is preliminary data.</text>
</comment>
<dbReference type="GO" id="GO:0004029">
    <property type="term" value="F:aldehyde dehydrogenase (NAD+) activity"/>
    <property type="evidence" value="ECO:0007669"/>
    <property type="project" value="TreeGrafter"/>
</dbReference>
<dbReference type="Pfam" id="PF01370">
    <property type="entry name" value="Epimerase"/>
    <property type="match status" value="1"/>
</dbReference>
<sequence length="300" mass="32328">MVVKVFVIGGTGVLGRPAVRQLLAAGHEVRALARNAERAEVIRGLGARPVIADLFDLDQMTANLAHEEAVINLATRIPSGISGARRKWQENERIRNEASAIVVQAALRSQHVRVLVQEGVSFLYADGGDAELREDAPLSVPPGLESVMRAHANAERFATAGAGRSAIRLRISRLLGDDALTRFQVSLTRRGIPVVFGDPDGWTSVVYPDDAASAAIAALDAPSGVYNVAADPVRKRELGALFARAARVRKARALPGWLASRMGRVSIFARSQRVVSDSLTAATGWRPERPVPTLDWFPQL</sequence>
<feature type="domain" description="NAD-dependent epimerase/dehydratase" evidence="1">
    <location>
        <begin position="5"/>
        <end position="229"/>
    </location>
</feature>
<reference evidence="2" key="1">
    <citation type="journal article" date="2014" name="Int. J. Syst. Evol. Microbiol.">
        <title>Complete genome sequence of Corynebacterium casei LMG S-19264T (=DSM 44701T), isolated from a smear-ripened cheese.</title>
        <authorList>
            <consortium name="US DOE Joint Genome Institute (JGI-PGF)"/>
            <person name="Walter F."/>
            <person name="Albersmeier A."/>
            <person name="Kalinowski J."/>
            <person name="Ruckert C."/>
        </authorList>
    </citation>
    <scope>NUCLEOTIDE SEQUENCE</scope>
    <source>
        <strain evidence="2">CGMCC 4.5737</strain>
    </source>
</reference>
<dbReference type="RefSeq" id="WP_229686842.1">
    <property type="nucleotide sequence ID" value="NZ_BMMK01000046.1"/>
</dbReference>
<reference evidence="2" key="2">
    <citation type="submission" date="2020-09" db="EMBL/GenBank/DDBJ databases">
        <authorList>
            <person name="Sun Q."/>
            <person name="Zhou Y."/>
        </authorList>
    </citation>
    <scope>NUCLEOTIDE SEQUENCE</scope>
    <source>
        <strain evidence="2">CGMCC 4.5737</strain>
    </source>
</reference>
<organism evidence="2 3">
    <name type="scientific">Longimycelium tulufanense</name>
    <dbReference type="NCBI Taxonomy" id="907463"/>
    <lineage>
        <taxon>Bacteria</taxon>
        <taxon>Bacillati</taxon>
        <taxon>Actinomycetota</taxon>
        <taxon>Actinomycetes</taxon>
        <taxon>Pseudonocardiales</taxon>
        <taxon>Pseudonocardiaceae</taxon>
        <taxon>Longimycelium</taxon>
    </lineage>
</organism>
<dbReference type="Gene3D" id="3.40.50.720">
    <property type="entry name" value="NAD(P)-binding Rossmann-like Domain"/>
    <property type="match status" value="1"/>
</dbReference>
<dbReference type="EMBL" id="BMMK01000046">
    <property type="protein sequence ID" value="GGM80087.1"/>
    <property type="molecule type" value="Genomic_DNA"/>
</dbReference>
<evidence type="ECO:0000313" key="2">
    <source>
        <dbReference type="EMBL" id="GGM80087.1"/>
    </source>
</evidence>
<dbReference type="InterPro" id="IPR051783">
    <property type="entry name" value="NAD(P)-dependent_oxidoreduct"/>
</dbReference>
<name>A0A8J3CHZ4_9PSEU</name>
<evidence type="ECO:0000259" key="1">
    <source>
        <dbReference type="Pfam" id="PF01370"/>
    </source>
</evidence>
<dbReference type="AlphaFoldDB" id="A0A8J3CHZ4"/>
<dbReference type="Proteomes" id="UP000637578">
    <property type="component" value="Unassembled WGS sequence"/>
</dbReference>
<dbReference type="InterPro" id="IPR001509">
    <property type="entry name" value="Epimerase_deHydtase"/>
</dbReference>
<dbReference type="PANTHER" id="PTHR48079:SF6">
    <property type="entry name" value="NAD(P)-BINDING DOMAIN-CONTAINING PROTEIN-RELATED"/>
    <property type="match status" value="1"/>
</dbReference>
<dbReference type="PANTHER" id="PTHR48079">
    <property type="entry name" value="PROTEIN YEEZ"/>
    <property type="match status" value="1"/>
</dbReference>
<protein>
    <submittedName>
        <fullName evidence="2">Nucleoside-diphosphate sugar epimerase</fullName>
    </submittedName>
</protein>
<dbReference type="InterPro" id="IPR036291">
    <property type="entry name" value="NAD(P)-bd_dom_sf"/>
</dbReference>
<accession>A0A8J3CHZ4</accession>
<dbReference type="GO" id="GO:0005737">
    <property type="term" value="C:cytoplasm"/>
    <property type="evidence" value="ECO:0007669"/>
    <property type="project" value="TreeGrafter"/>
</dbReference>
<evidence type="ECO:0000313" key="3">
    <source>
        <dbReference type="Proteomes" id="UP000637578"/>
    </source>
</evidence>
<keyword evidence="3" id="KW-1185">Reference proteome</keyword>